<sequence length="115" mass="14077">MEKNNQGFQERIKMETKAFQPRKLRISWTKETYEDVKKYGLDVIGMEESLIERASAEINKERLKIMKKDNNHIWCRKYKWWFWSETYSDEYGPYKTKKKAEKALKKYIKKLNKGK</sequence>
<name>A0A0F9FDE5_9ZZZZ</name>
<dbReference type="EMBL" id="LAZR01021701">
    <property type="protein sequence ID" value="KKL84419.1"/>
    <property type="molecule type" value="Genomic_DNA"/>
</dbReference>
<proteinExistence type="predicted"/>
<comment type="caution">
    <text evidence="1">The sequence shown here is derived from an EMBL/GenBank/DDBJ whole genome shotgun (WGS) entry which is preliminary data.</text>
</comment>
<accession>A0A0F9FDE5</accession>
<evidence type="ECO:0000313" key="1">
    <source>
        <dbReference type="EMBL" id="KKL84419.1"/>
    </source>
</evidence>
<gene>
    <name evidence="1" type="ORF">LCGC14_1964920</name>
</gene>
<organism evidence="1">
    <name type="scientific">marine sediment metagenome</name>
    <dbReference type="NCBI Taxonomy" id="412755"/>
    <lineage>
        <taxon>unclassified sequences</taxon>
        <taxon>metagenomes</taxon>
        <taxon>ecological metagenomes</taxon>
    </lineage>
</organism>
<dbReference type="AlphaFoldDB" id="A0A0F9FDE5"/>
<reference evidence="1" key="1">
    <citation type="journal article" date="2015" name="Nature">
        <title>Complex archaea that bridge the gap between prokaryotes and eukaryotes.</title>
        <authorList>
            <person name="Spang A."/>
            <person name="Saw J.H."/>
            <person name="Jorgensen S.L."/>
            <person name="Zaremba-Niedzwiedzka K."/>
            <person name="Martijn J."/>
            <person name="Lind A.E."/>
            <person name="van Eijk R."/>
            <person name="Schleper C."/>
            <person name="Guy L."/>
            <person name="Ettema T.J."/>
        </authorList>
    </citation>
    <scope>NUCLEOTIDE SEQUENCE</scope>
</reference>
<protein>
    <submittedName>
        <fullName evidence="1">Uncharacterized protein</fullName>
    </submittedName>
</protein>